<sequence>MEVPPATSGQVTLLRSEGDTVELDMDDMFTFGGSAGNSRRNSLNSECSDGSVRLVQPGIISRNASLCDPDLGSTSDEEENDRSGEAGPPSPSAPISPTKIRARDYELLTVVGQGAFGKVFQVRLRQTNEIYAMKVLKKRQILEKDHIDYMRVEREILTSVSHPFIVTLYNTFQTSSKLYMVMEFINGGHLFFQLYDQGLFSEDIARFFAAEMVLAVGHLHSLGFVHRDMKPENVLLGADGHLKVTDFGLAKCNMTDEPRTNSMCGTIEYMAPEVILGKGHGKTVDWWSIGILLYEMLVGLPPFRSKNKNTLKKRITQDKLKLPKYLTSEAHSLIKALLQRDPSKRLGYGPSGFDQVKKHPFFKTINWKKLENLEIQSPFKPVVSGVDCVNNFDKEYTDQEPLDTPCGTPDLQSPVLKAVQNGIDPFQGFTYCEPSLLETFEGLELKQQVAQGEAGAKPQEEAETTELSFTGWARPSAPE</sequence>
<dbReference type="Proteomes" id="UP001472866">
    <property type="component" value="Chromosome 13"/>
</dbReference>
<gene>
    <name evidence="12" type="ORF">HKI87_13g73180</name>
</gene>
<evidence type="ECO:0000259" key="10">
    <source>
        <dbReference type="PROSITE" id="PS50011"/>
    </source>
</evidence>
<comment type="similarity">
    <text evidence="8">Belongs to the protein kinase superfamily.</text>
</comment>
<dbReference type="PROSITE" id="PS50011">
    <property type="entry name" value="PROTEIN_KINASE_DOM"/>
    <property type="match status" value="1"/>
</dbReference>
<dbReference type="PANTHER" id="PTHR24351">
    <property type="entry name" value="RIBOSOMAL PROTEIN S6 KINASE"/>
    <property type="match status" value="1"/>
</dbReference>
<dbReference type="InterPro" id="IPR000719">
    <property type="entry name" value="Prot_kinase_dom"/>
</dbReference>
<dbReference type="CDD" id="cd05123">
    <property type="entry name" value="STKc_AGC"/>
    <property type="match status" value="1"/>
</dbReference>
<evidence type="ECO:0000313" key="13">
    <source>
        <dbReference type="Proteomes" id="UP001472866"/>
    </source>
</evidence>
<dbReference type="InterPro" id="IPR045270">
    <property type="entry name" value="STKc_AGC"/>
</dbReference>
<evidence type="ECO:0000256" key="6">
    <source>
        <dbReference type="ARBA" id="ARBA00022840"/>
    </source>
</evidence>
<organism evidence="12 13">
    <name type="scientific">Chloropicon roscoffensis</name>
    <dbReference type="NCBI Taxonomy" id="1461544"/>
    <lineage>
        <taxon>Eukaryota</taxon>
        <taxon>Viridiplantae</taxon>
        <taxon>Chlorophyta</taxon>
        <taxon>Chloropicophyceae</taxon>
        <taxon>Chloropicales</taxon>
        <taxon>Chloropicaceae</taxon>
        <taxon>Chloropicon</taxon>
    </lineage>
</organism>
<keyword evidence="2" id="KW-0597">Phosphoprotein</keyword>
<name>A0AAX4PI53_9CHLO</name>
<dbReference type="FunFam" id="3.30.200.20:FF:000042">
    <property type="entry name" value="Aurora kinase A"/>
    <property type="match status" value="1"/>
</dbReference>
<protein>
    <submittedName>
        <fullName evidence="12">Serine/threonine-protein kinase</fullName>
    </submittedName>
</protein>
<feature type="domain" description="AGC-kinase C-terminal" evidence="11">
    <location>
        <begin position="363"/>
        <end position="441"/>
    </location>
</feature>
<dbReference type="SUPFAM" id="SSF56112">
    <property type="entry name" value="Protein kinase-like (PK-like)"/>
    <property type="match status" value="1"/>
</dbReference>
<keyword evidence="5 12" id="KW-0418">Kinase</keyword>
<evidence type="ECO:0000256" key="4">
    <source>
        <dbReference type="ARBA" id="ARBA00022741"/>
    </source>
</evidence>
<keyword evidence="1 8" id="KW-0723">Serine/threonine-protein kinase</keyword>
<evidence type="ECO:0000313" key="12">
    <source>
        <dbReference type="EMBL" id="WZN65756.1"/>
    </source>
</evidence>
<evidence type="ECO:0000256" key="9">
    <source>
        <dbReference type="SAM" id="MobiDB-lite"/>
    </source>
</evidence>
<evidence type="ECO:0000256" key="3">
    <source>
        <dbReference type="ARBA" id="ARBA00022679"/>
    </source>
</evidence>
<accession>A0AAX4PI53</accession>
<keyword evidence="4 7" id="KW-0547">Nucleotide-binding</keyword>
<keyword evidence="6 7" id="KW-0067">ATP-binding</keyword>
<dbReference type="PROSITE" id="PS51285">
    <property type="entry name" value="AGC_KINASE_CTER"/>
    <property type="match status" value="1"/>
</dbReference>
<dbReference type="Pfam" id="PF00433">
    <property type="entry name" value="Pkinase_C"/>
    <property type="match status" value="1"/>
</dbReference>
<dbReference type="InterPro" id="IPR008271">
    <property type="entry name" value="Ser/Thr_kinase_AS"/>
</dbReference>
<dbReference type="FunFam" id="1.10.510.10:FF:000008">
    <property type="entry name" value="Non-specific serine/threonine protein kinase"/>
    <property type="match status" value="1"/>
</dbReference>
<evidence type="ECO:0000256" key="8">
    <source>
        <dbReference type="RuleBase" id="RU000304"/>
    </source>
</evidence>
<proteinExistence type="inferred from homology"/>
<evidence type="ECO:0000259" key="11">
    <source>
        <dbReference type="PROSITE" id="PS51285"/>
    </source>
</evidence>
<dbReference type="Gene3D" id="1.10.510.10">
    <property type="entry name" value="Transferase(Phosphotransferase) domain 1"/>
    <property type="match status" value="1"/>
</dbReference>
<keyword evidence="3" id="KW-0808">Transferase</keyword>
<feature type="region of interest" description="Disordered" evidence="9">
    <location>
        <begin position="451"/>
        <end position="479"/>
    </location>
</feature>
<feature type="domain" description="Protein kinase" evidence="10">
    <location>
        <begin position="105"/>
        <end position="362"/>
    </location>
</feature>
<dbReference type="InterPro" id="IPR017441">
    <property type="entry name" value="Protein_kinase_ATP_BS"/>
</dbReference>
<dbReference type="AlphaFoldDB" id="A0AAX4PI53"/>
<dbReference type="SMART" id="SM00133">
    <property type="entry name" value="S_TK_X"/>
    <property type="match status" value="1"/>
</dbReference>
<dbReference type="Pfam" id="PF00069">
    <property type="entry name" value="Pkinase"/>
    <property type="match status" value="1"/>
</dbReference>
<feature type="region of interest" description="Disordered" evidence="9">
    <location>
        <begin position="65"/>
        <end position="97"/>
    </location>
</feature>
<evidence type="ECO:0000256" key="1">
    <source>
        <dbReference type="ARBA" id="ARBA00022527"/>
    </source>
</evidence>
<dbReference type="GO" id="GO:0004674">
    <property type="term" value="F:protein serine/threonine kinase activity"/>
    <property type="evidence" value="ECO:0007669"/>
    <property type="project" value="UniProtKB-KW"/>
</dbReference>
<evidence type="ECO:0000256" key="2">
    <source>
        <dbReference type="ARBA" id="ARBA00022553"/>
    </source>
</evidence>
<reference evidence="12 13" key="1">
    <citation type="submission" date="2024-03" db="EMBL/GenBank/DDBJ databases">
        <title>Complete genome sequence of the green alga Chloropicon roscoffensis RCC1871.</title>
        <authorList>
            <person name="Lemieux C."/>
            <person name="Pombert J.-F."/>
            <person name="Otis C."/>
            <person name="Turmel M."/>
        </authorList>
    </citation>
    <scope>NUCLEOTIDE SEQUENCE [LARGE SCALE GENOMIC DNA]</scope>
    <source>
        <strain evidence="12 13">RCC1871</strain>
    </source>
</reference>
<dbReference type="PROSITE" id="PS00107">
    <property type="entry name" value="PROTEIN_KINASE_ATP"/>
    <property type="match status" value="1"/>
</dbReference>
<evidence type="ECO:0000256" key="5">
    <source>
        <dbReference type="ARBA" id="ARBA00022777"/>
    </source>
</evidence>
<feature type="binding site" evidence="7">
    <location>
        <position position="134"/>
    </location>
    <ligand>
        <name>ATP</name>
        <dbReference type="ChEBI" id="CHEBI:30616"/>
    </ligand>
</feature>
<dbReference type="PROSITE" id="PS00108">
    <property type="entry name" value="PROTEIN_KINASE_ST"/>
    <property type="match status" value="1"/>
</dbReference>
<dbReference type="InterPro" id="IPR000961">
    <property type="entry name" value="AGC-kinase_C"/>
</dbReference>
<dbReference type="InterPro" id="IPR017892">
    <property type="entry name" value="Pkinase_C"/>
</dbReference>
<dbReference type="Gene3D" id="3.30.200.20">
    <property type="entry name" value="Phosphorylase Kinase, domain 1"/>
    <property type="match status" value="1"/>
</dbReference>
<keyword evidence="13" id="KW-1185">Reference proteome</keyword>
<evidence type="ECO:0000256" key="7">
    <source>
        <dbReference type="PROSITE-ProRule" id="PRU10141"/>
    </source>
</evidence>
<dbReference type="SMART" id="SM00220">
    <property type="entry name" value="S_TKc"/>
    <property type="match status" value="1"/>
</dbReference>
<dbReference type="EMBL" id="CP151513">
    <property type="protein sequence ID" value="WZN65756.1"/>
    <property type="molecule type" value="Genomic_DNA"/>
</dbReference>
<dbReference type="GO" id="GO:0005524">
    <property type="term" value="F:ATP binding"/>
    <property type="evidence" value="ECO:0007669"/>
    <property type="project" value="UniProtKB-UniRule"/>
</dbReference>
<dbReference type="InterPro" id="IPR011009">
    <property type="entry name" value="Kinase-like_dom_sf"/>
</dbReference>